<feature type="compositionally biased region" description="Pro residues" evidence="2">
    <location>
        <begin position="33"/>
        <end position="45"/>
    </location>
</feature>
<keyword evidence="5" id="KW-1185">Reference proteome</keyword>
<feature type="coiled-coil region" evidence="1">
    <location>
        <begin position="267"/>
        <end position="305"/>
    </location>
</feature>
<name>A0ABS9Q0K5_9MICO</name>
<evidence type="ECO:0000313" key="5">
    <source>
        <dbReference type="Proteomes" id="UP001521931"/>
    </source>
</evidence>
<dbReference type="EMBL" id="JAKRCV010000012">
    <property type="protein sequence ID" value="MCG7321408.1"/>
    <property type="molecule type" value="Genomic_DNA"/>
</dbReference>
<sequence>MATFVLGVTLLVLGLGLVVWGRRALRGAGAAPAGPPQPPAMPPLPSELGPGGTDASGANRWERAAEAEKRRRPIVAPGGPSCWPVVGGWVLTGLGALCLFLSTLYTQDVGEAIVVRTPGGTVAGVDSTPGFSMKAPWNDIVKYDVRNQVITMAQESGATDGPAINAQTTDNATAAIDITIRYSIVPAKVGDIYQAYRTQEGLVSRALDVDVRSIVRDVPVNYTAGELRQRRAQVSSDIAKELSRRWERLGVTVDSVDLRDIRFPQEIEQSLAAVQTARSRVESARAELESAKINAEKVKTEAQAQSDSDQIIRCGAMSTTVKEMIAGKEVNSVKVVPVPPAQCQNRLNEQVLTSKYIDMLKEAAAKGNTVYVVPPTQSSLIQLPAPAPSPAASAPR</sequence>
<gene>
    <name evidence="4" type="ORF">MHL29_05795</name>
</gene>
<feature type="domain" description="Band 7" evidence="3">
    <location>
        <begin position="102"/>
        <end position="275"/>
    </location>
</feature>
<dbReference type="Proteomes" id="UP001521931">
    <property type="component" value="Unassembled WGS sequence"/>
</dbReference>
<dbReference type="SMART" id="SM00244">
    <property type="entry name" value="PHB"/>
    <property type="match status" value="1"/>
</dbReference>
<evidence type="ECO:0000256" key="1">
    <source>
        <dbReference type="SAM" id="Coils"/>
    </source>
</evidence>
<dbReference type="InterPro" id="IPR000163">
    <property type="entry name" value="Prohibitin"/>
</dbReference>
<organism evidence="4 5">
    <name type="scientific">Arsenicicoccus bolidensis</name>
    <dbReference type="NCBI Taxonomy" id="229480"/>
    <lineage>
        <taxon>Bacteria</taxon>
        <taxon>Bacillati</taxon>
        <taxon>Actinomycetota</taxon>
        <taxon>Actinomycetes</taxon>
        <taxon>Micrococcales</taxon>
        <taxon>Intrasporangiaceae</taxon>
        <taxon>Arsenicicoccus</taxon>
    </lineage>
</organism>
<reference evidence="4 5" key="1">
    <citation type="submission" date="2022-02" db="EMBL/GenBank/DDBJ databases">
        <title>Uncovering new skin microbiome diversity through culturing and metagenomics.</title>
        <authorList>
            <person name="Conlan S."/>
            <person name="Deming C."/>
            <person name="Nisc Comparative Sequencing Program N."/>
            <person name="Segre J.A."/>
        </authorList>
    </citation>
    <scope>NUCLEOTIDE SEQUENCE [LARGE SCALE GENOMIC DNA]</scope>
    <source>
        <strain evidence="4 5">ACRQZ</strain>
    </source>
</reference>
<dbReference type="InterPro" id="IPR001107">
    <property type="entry name" value="Band_7"/>
</dbReference>
<comment type="caution">
    <text evidence="4">The sequence shown here is derived from an EMBL/GenBank/DDBJ whole genome shotgun (WGS) entry which is preliminary data.</text>
</comment>
<dbReference type="RefSeq" id="WP_239263058.1">
    <property type="nucleotide sequence ID" value="NZ_JAKRCV010000012.1"/>
</dbReference>
<proteinExistence type="predicted"/>
<dbReference type="SUPFAM" id="SSF117892">
    <property type="entry name" value="Band 7/SPFH domain"/>
    <property type="match status" value="1"/>
</dbReference>
<protein>
    <submittedName>
        <fullName evidence="4">Prohibitin family protein</fullName>
    </submittedName>
</protein>
<dbReference type="Gene3D" id="3.30.479.30">
    <property type="entry name" value="Band 7 domain"/>
    <property type="match status" value="1"/>
</dbReference>
<accession>A0ABS9Q0K5</accession>
<dbReference type="Pfam" id="PF01145">
    <property type="entry name" value="Band_7"/>
    <property type="match status" value="1"/>
</dbReference>
<evidence type="ECO:0000313" key="4">
    <source>
        <dbReference type="EMBL" id="MCG7321408.1"/>
    </source>
</evidence>
<dbReference type="InterPro" id="IPR036013">
    <property type="entry name" value="Band_7/SPFH_dom_sf"/>
</dbReference>
<dbReference type="PANTHER" id="PTHR23222">
    <property type="entry name" value="PROHIBITIN"/>
    <property type="match status" value="1"/>
</dbReference>
<dbReference type="CDD" id="cd03401">
    <property type="entry name" value="SPFH_prohibitin"/>
    <property type="match status" value="1"/>
</dbReference>
<feature type="region of interest" description="Disordered" evidence="2">
    <location>
        <begin position="28"/>
        <end position="58"/>
    </location>
</feature>
<evidence type="ECO:0000256" key="2">
    <source>
        <dbReference type="SAM" id="MobiDB-lite"/>
    </source>
</evidence>
<dbReference type="PANTHER" id="PTHR23222:SF0">
    <property type="entry name" value="PROHIBITIN 1"/>
    <property type="match status" value="1"/>
</dbReference>
<evidence type="ECO:0000259" key="3">
    <source>
        <dbReference type="SMART" id="SM00244"/>
    </source>
</evidence>
<keyword evidence="1" id="KW-0175">Coiled coil</keyword>